<dbReference type="Proteomes" id="UP000582231">
    <property type="component" value="Unassembled WGS sequence"/>
</dbReference>
<dbReference type="GO" id="GO:0016491">
    <property type="term" value="F:oxidoreductase activity"/>
    <property type="evidence" value="ECO:0007669"/>
    <property type="project" value="InterPro"/>
</dbReference>
<accession>A0A852RPQ6</accession>
<dbReference type="InterPro" id="IPR018713">
    <property type="entry name" value="MPAB/Lcp_cat_dom"/>
</dbReference>
<comment type="caution">
    <text evidence="2">The sequence shown here is derived from an EMBL/GenBank/DDBJ whole genome shotgun (WGS) entry which is preliminary data.</text>
</comment>
<dbReference type="AlphaFoldDB" id="A0A852RPQ6"/>
<protein>
    <submittedName>
        <fullName evidence="2">Uncharacterized protein (DUF2236 family)</fullName>
    </submittedName>
</protein>
<proteinExistence type="predicted"/>
<evidence type="ECO:0000259" key="1">
    <source>
        <dbReference type="Pfam" id="PF09995"/>
    </source>
</evidence>
<dbReference type="Pfam" id="PF09995">
    <property type="entry name" value="MPAB_Lcp_cat"/>
    <property type="match status" value="1"/>
</dbReference>
<keyword evidence="3" id="KW-1185">Reference proteome</keyword>
<reference evidence="2 3" key="1">
    <citation type="submission" date="2020-07" db="EMBL/GenBank/DDBJ databases">
        <title>Sequencing the genomes of 1000 actinobacteria strains.</title>
        <authorList>
            <person name="Klenk H.-P."/>
        </authorList>
    </citation>
    <scope>NUCLEOTIDE SEQUENCE [LARGE SCALE GENOMIC DNA]</scope>
    <source>
        <strain evidence="2 3">DSM 19082</strain>
    </source>
</reference>
<name>A0A852RPQ6_9ACTN</name>
<gene>
    <name evidence="2" type="ORF">BJ958_002772</name>
</gene>
<evidence type="ECO:0000313" key="3">
    <source>
        <dbReference type="Proteomes" id="UP000582231"/>
    </source>
</evidence>
<dbReference type="EMBL" id="JACCBF010000001">
    <property type="protein sequence ID" value="NYD31226.1"/>
    <property type="molecule type" value="Genomic_DNA"/>
</dbReference>
<evidence type="ECO:0000313" key="2">
    <source>
        <dbReference type="EMBL" id="NYD31226.1"/>
    </source>
</evidence>
<dbReference type="PANTHER" id="PTHR36151">
    <property type="entry name" value="BLR2777 PROTEIN"/>
    <property type="match status" value="1"/>
</dbReference>
<organism evidence="2 3">
    <name type="scientific">Nocardioides kongjuensis</name>
    <dbReference type="NCBI Taxonomy" id="349522"/>
    <lineage>
        <taxon>Bacteria</taxon>
        <taxon>Bacillati</taxon>
        <taxon>Actinomycetota</taxon>
        <taxon>Actinomycetes</taxon>
        <taxon>Propionibacteriales</taxon>
        <taxon>Nocardioidaceae</taxon>
        <taxon>Nocardioides</taxon>
    </lineage>
</organism>
<dbReference type="RefSeq" id="WP_179727374.1">
    <property type="nucleotide sequence ID" value="NZ_BAABEF010000001.1"/>
</dbReference>
<feature type="domain" description="ER-bound oxygenase mpaB/mpaB'/Rubber oxygenase catalytic" evidence="1">
    <location>
        <begin position="30"/>
        <end position="251"/>
    </location>
</feature>
<sequence length="372" mass="41348">MFGVQTRKQMLAAYEPMADYGFLGPESVSWKVWSHPTSYVLGFARAVTIEHFDPNLAAAVVQSGGVKYRPSTRYGRTLRYFAMQLFGGAEQTARAADVLVKVHSKAVGHDPVTGSTYDANSSSSQLWIHVTAWHSILKCYEMFGPGKLTEAEEDRFWAECAEIAQLQTIDPAQVPTTRAEVHRYFEQWRPRLAASEAAQDMIHFIIPLDVALPPSMPGWQKRLLAPAMWLMSKGVISTYPRYMRDMANLQQGRVVDLVALVGNKALHKLFERSMNARLALFELLAPQAVEIAAPAILGIPPRSDRVWGVREAQAHFGFDIPAEAHHDVREKQRDRVFKQGVKPSDEGLVESEQHIGAMDPAHVPATSGAAGF</sequence>
<dbReference type="PANTHER" id="PTHR36151:SF3">
    <property type="entry name" value="ER-BOUND OXYGENASE MPAB_MPAB'_RUBBER OXYGENASE CATALYTIC DOMAIN-CONTAINING PROTEIN"/>
    <property type="match status" value="1"/>
</dbReference>